<dbReference type="InterPro" id="IPR013830">
    <property type="entry name" value="SGNH_hydro"/>
</dbReference>
<dbReference type="Pfam" id="PF13472">
    <property type="entry name" value="Lipase_GDSL_2"/>
    <property type="match status" value="1"/>
</dbReference>
<evidence type="ECO:0000313" key="3">
    <source>
        <dbReference type="Proteomes" id="UP001057134"/>
    </source>
</evidence>
<evidence type="ECO:0000259" key="1">
    <source>
        <dbReference type="Pfam" id="PF13472"/>
    </source>
</evidence>
<dbReference type="Gene3D" id="3.40.50.1110">
    <property type="entry name" value="SGNH hydrolase"/>
    <property type="match status" value="1"/>
</dbReference>
<dbReference type="PANTHER" id="PTHR30383:SF5">
    <property type="entry name" value="SGNH HYDROLASE-TYPE ESTERASE DOMAIN-CONTAINING PROTEIN"/>
    <property type="match status" value="1"/>
</dbReference>
<dbReference type="InterPro" id="IPR036514">
    <property type="entry name" value="SGNH_hydro_sf"/>
</dbReference>
<keyword evidence="3" id="KW-1185">Reference proteome</keyword>
<dbReference type="EMBL" id="CP027059">
    <property type="protein sequence ID" value="UQZ86305.1"/>
    <property type="molecule type" value="Genomic_DNA"/>
</dbReference>
<dbReference type="PANTHER" id="PTHR30383">
    <property type="entry name" value="THIOESTERASE 1/PROTEASE 1/LYSOPHOSPHOLIPASE L1"/>
    <property type="match status" value="1"/>
</dbReference>
<proteinExistence type="predicted"/>
<organism evidence="2 3">
    <name type="scientific">Paenibacillus konkukensis</name>
    <dbReference type="NCBI Taxonomy" id="2020716"/>
    <lineage>
        <taxon>Bacteria</taxon>
        <taxon>Bacillati</taxon>
        <taxon>Bacillota</taxon>
        <taxon>Bacilli</taxon>
        <taxon>Bacillales</taxon>
        <taxon>Paenibacillaceae</taxon>
        <taxon>Paenibacillus</taxon>
    </lineage>
</organism>
<feature type="domain" description="SGNH hydrolase-type esterase" evidence="1">
    <location>
        <begin position="15"/>
        <end position="198"/>
    </location>
</feature>
<gene>
    <name evidence="2" type="ORF">SK3146_05598</name>
</gene>
<dbReference type="CDD" id="cd01834">
    <property type="entry name" value="SGNH_hydrolase_like_2"/>
    <property type="match status" value="1"/>
</dbReference>
<reference evidence="2" key="1">
    <citation type="submission" date="2018-02" db="EMBL/GenBank/DDBJ databases">
        <authorList>
            <person name="Kim S.-K."/>
            <person name="Jung H.-I."/>
            <person name="Lee S.-W."/>
        </authorList>
    </citation>
    <scope>NUCLEOTIDE SEQUENCE</scope>
    <source>
        <strain evidence="2">SK3146</strain>
    </source>
</reference>
<sequence>MDSCIRQSDIVLFQGDSITDSSRNRDNPSDLGKGYASMIAGLYGAALPQRQVTFLNRGINGNRVKDLEARWRQDCLELKPDVVSIYIGINDCWRRYDRNDPTPVEVFEAGYRELLVRTKEELGARVILMEPFVLPVSEDRRAWRDDLDPKIQVVRELAREFGALLVPLDGLFAQASVTAPSAFWAPDGVHPSPAGHALIAKAWLRTAGAAVW</sequence>
<dbReference type="SUPFAM" id="SSF52266">
    <property type="entry name" value="SGNH hydrolase"/>
    <property type="match status" value="1"/>
</dbReference>
<dbReference type="Proteomes" id="UP001057134">
    <property type="component" value="Chromosome"/>
</dbReference>
<dbReference type="RefSeq" id="WP_249861850.1">
    <property type="nucleotide sequence ID" value="NZ_CP027059.1"/>
</dbReference>
<evidence type="ECO:0000313" key="2">
    <source>
        <dbReference type="EMBL" id="UQZ86305.1"/>
    </source>
</evidence>
<protein>
    <submittedName>
        <fullName evidence="2">GDSL-like Lipase/Acylhydrolase</fullName>
    </submittedName>
</protein>
<name>A0ABY4RWW0_9BACL</name>
<accession>A0ABY4RWW0</accession>
<dbReference type="InterPro" id="IPR051532">
    <property type="entry name" value="Ester_Hydrolysis_Enzymes"/>
</dbReference>
<reference evidence="2" key="2">
    <citation type="journal article" date="2021" name="J Anim Sci Technol">
        <title>Complete genome sequence of Paenibacillus konkukensis sp. nov. SK3146 as a potential probiotic strain.</title>
        <authorList>
            <person name="Jung H.I."/>
            <person name="Park S."/>
            <person name="Niu K.M."/>
            <person name="Lee S.W."/>
            <person name="Kothari D."/>
            <person name="Yi K.J."/>
            <person name="Kim S.K."/>
        </authorList>
    </citation>
    <scope>NUCLEOTIDE SEQUENCE</scope>
    <source>
        <strain evidence="2">SK3146</strain>
    </source>
</reference>